<dbReference type="Proteomes" id="UP001146120">
    <property type="component" value="Unassembled WGS sequence"/>
</dbReference>
<keyword evidence="6" id="KW-1185">Reference proteome</keyword>
<reference evidence="5" key="2">
    <citation type="journal article" date="2023" name="Microbiol Resour">
        <title>Decontamination and Annotation of the Draft Genome Sequence of the Oomycete Lagenidium giganteum ARSEF 373.</title>
        <authorList>
            <person name="Morgan W.R."/>
            <person name="Tartar A."/>
        </authorList>
    </citation>
    <scope>NUCLEOTIDE SEQUENCE</scope>
    <source>
        <strain evidence="5">ARSEF 373</strain>
    </source>
</reference>
<reference evidence="5" key="1">
    <citation type="submission" date="2022-11" db="EMBL/GenBank/DDBJ databases">
        <authorList>
            <person name="Morgan W.R."/>
            <person name="Tartar A."/>
        </authorList>
    </citation>
    <scope>NUCLEOTIDE SEQUENCE</scope>
    <source>
        <strain evidence="5">ARSEF 373</strain>
    </source>
</reference>
<dbReference type="Pfam" id="PF09420">
    <property type="entry name" value="Nop16"/>
    <property type="match status" value="2"/>
</dbReference>
<comment type="similarity">
    <text evidence="2">Belongs to the NOP16 family.</text>
</comment>
<dbReference type="GO" id="GO:0005730">
    <property type="term" value="C:nucleolus"/>
    <property type="evidence" value="ECO:0007669"/>
    <property type="project" value="UniProtKB-SubCell"/>
</dbReference>
<dbReference type="AlphaFoldDB" id="A0AAV2YHQ2"/>
<dbReference type="InterPro" id="IPR019002">
    <property type="entry name" value="Ribosome_biogenesis_Nop16"/>
</dbReference>
<sequence>MVRCGNSIRRRNKVKVTRNQKPRRKYKTKFVGDVRIQNQWDHNKTIRQNYEAIGLQADPNSHQALKESIQGADKALDEPEFFHVPDSDFLNERNHRRPEHHMSEDEISYLRKLIAKHGEDYKAMERDIKVNNMQWTENKLKRRCARLALLDAKVIQQQTAADDEDEDEESK</sequence>
<evidence type="ECO:0000256" key="1">
    <source>
        <dbReference type="ARBA" id="ARBA00004604"/>
    </source>
</evidence>
<protein>
    <recommendedName>
        <fullName evidence="3">Nucleolar protein 16</fullName>
    </recommendedName>
</protein>
<evidence type="ECO:0000256" key="4">
    <source>
        <dbReference type="ARBA" id="ARBA00023242"/>
    </source>
</evidence>
<organism evidence="5 6">
    <name type="scientific">Lagenidium giganteum</name>
    <dbReference type="NCBI Taxonomy" id="4803"/>
    <lineage>
        <taxon>Eukaryota</taxon>
        <taxon>Sar</taxon>
        <taxon>Stramenopiles</taxon>
        <taxon>Oomycota</taxon>
        <taxon>Peronosporomycetes</taxon>
        <taxon>Pythiales</taxon>
        <taxon>Pythiaceae</taxon>
    </lineage>
</organism>
<dbReference type="EMBL" id="DAKRPA010000310">
    <property type="protein sequence ID" value="DAZ93520.1"/>
    <property type="molecule type" value="Genomic_DNA"/>
</dbReference>
<gene>
    <name evidence="5" type="ORF">N0F65_002446</name>
</gene>
<dbReference type="GO" id="GO:0042273">
    <property type="term" value="P:ribosomal large subunit biogenesis"/>
    <property type="evidence" value="ECO:0007669"/>
    <property type="project" value="TreeGrafter"/>
</dbReference>
<evidence type="ECO:0000313" key="6">
    <source>
        <dbReference type="Proteomes" id="UP001146120"/>
    </source>
</evidence>
<keyword evidence="4" id="KW-0539">Nucleus</keyword>
<comment type="caution">
    <text evidence="5">The sequence shown here is derived from an EMBL/GenBank/DDBJ whole genome shotgun (WGS) entry which is preliminary data.</text>
</comment>
<evidence type="ECO:0000313" key="5">
    <source>
        <dbReference type="EMBL" id="DAZ93520.1"/>
    </source>
</evidence>
<comment type="subcellular location">
    <subcellularLocation>
        <location evidence="1">Nucleus</location>
        <location evidence="1">Nucleolus</location>
    </subcellularLocation>
</comment>
<accession>A0AAV2YHQ2</accession>
<proteinExistence type="inferred from homology"/>
<dbReference type="PANTHER" id="PTHR13243">
    <property type="entry name" value="HSPC111 PROTEIN-RELATED"/>
    <property type="match status" value="1"/>
</dbReference>
<evidence type="ECO:0000256" key="2">
    <source>
        <dbReference type="ARBA" id="ARBA00008479"/>
    </source>
</evidence>
<evidence type="ECO:0000256" key="3">
    <source>
        <dbReference type="ARBA" id="ARBA00015522"/>
    </source>
</evidence>
<name>A0AAV2YHQ2_9STRA</name>
<dbReference type="PANTHER" id="PTHR13243:SF1">
    <property type="entry name" value="NUCLEOLAR PROTEIN 16"/>
    <property type="match status" value="1"/>
</dbReference>